<protein>
    <submittedName>
        <fullName evidence="1">Uncharacterized protein</fullName>
    </submittedName>
</protein>
<comment type="caution">
    <text evidence="1">The sequence shown here is derived from an EMBL/GenBank/DDBJ whole genome shotgun (WGS) entry which is preliminary data.</text>
</comment>
<accession>A0ACB8QPZ6</accession>
<evidence type="ECO:0000313" key="2">
    <source>
        <dbReference type="Proteomes" id="UP000814128"/>
    </source>
</evidence>
<reference evidence="1" key="1">
    <citation type="submission" date="2021-02" db="EMBL/GenBank/DDBJ databases">
        <authorList>
            <consortium name="DOE Joint Genome Institute"/>
            <person name="Ahrendt S."/>
            <person name="Looney B.P."/>
            <person name="Miyauchi S."/>
            <person name="Morin E."/>
            <person name="Drula E."/>
            <person name="Courty P.E."/>
            <person name="Chicoki N."/>
            <person name="Fauchery L."/>
            <person name="Kohler A."/>
            <person name="Kuo A."/>
            <person name="Labutti K."/>
            <person name="Pangilinan J."/>
            <person name="Lipzen A."/>
            <person name="Riley R."/>
            <person name="Andreopoulos W."/>
            <person name="He G."/>
            <person name="Johnson J."/>
            <person name="Barry K.W."/>
            <person name="Grigoriev I.V."/>
            <person name="Nagy L."/>
            <person name="Hibbett D."/>
            <person name="Henrissat B."/>
            <person name="Matheny P.B."/>
            <person name="Labbe J."/>
            <person name="Martin F."/>
        </authorList>
    </citation>
    <scope>NUCLEOTIDE SEQUENCE</scope>
    <source>
        <strain evidence="1">EC-137</strain>
    </source>
</reference>
<sequence>MNVFGSIHHIFHAETDGMDQDSFRKLLSTNGLAQSTSTPPPRSSLLYGGAKKVAPGAKALNEPAFKPRKVKKKSEGVYRDRAEERRQGKESDYAQIEAVLEDFEKRNAEHDDHAVVTRSISASGIHTSLFPHASSPFLFRPSFQVEEKRKYLGGDSEHTVLVKGLDYSLLEQNKARLVSENVKHDDEALEAVFISTAAPVAPKRSRADVLRELKEKRAAEAAEKQPVENTVTSAPPEERQLAATGKFKPIGFKPVDEKGKKKKRGERALEAGEKGKKKRRKVEAEDASGVAKPRTISMEATASAAMVSDAGEPMVEVPTSGNPLALPPAAAPESAPEDDDVDIFAGAGDYEGLALDSDGESAAEADNKPPRCEPSPPSPAPRRGWFNESREPTPPPGSASFASTSKLPAGPSSKAPIAVSRSPEPASHLEDNEEEGPMRLQPLSSSALPSIKDLLALDEAAEKEEKRRAKKEKKKKGKGGGEGGGNEADKVNRDFQR</sequence>
<dbReference type="Proteomes" id="UP000814128">
    <property type="component" value="Unassembled WGS sequence"/>
</dbReference>
<gene>
    <name evidence="1" type="ORF">K488DRAFT_69523</name>
</gene>
<keyword evidence="2" id="KW-1185">Reference proteome</keyword>
<organism evidence="1 2">
    <name type="scientific">Vararia minispora EC-137</name>
    <dbReference type="NCBI Taxonomy" id="1314806"/>
    <lineage>
        <taxon>Eukaryota</taxon>
        <taxon>Fungi</taxon>
        <taxon>Dikarya</taxon>
        <taxon>Basidiomycota</taxon>
        <taxon>Agaricomycotina</taxon>
        <taxon>Agaricomycetes</taxon>
        <taxon>Russulales</taxon>
        <taxon>Lachnocladiaceae</taxon>
        <taxon>Vararia</taxon>
    </lineage>
</organism>
<evidence type="ECO:0000313" key="1">
    <source>
        <dbReference type="EMBL" id="KAI0033941.1"/>
    </source>
</evidence>
<proteinExistence type="predicted"/>
<name>A0ACB8QPZ6_9AGAM</name>
<dbReference type="EMBL" id="MU273509">
    <property type="protein sequence ID" value="KAI0033941.1"/>
    <property type="molecule type" value="Genomic_DNA"/>
</dbReference>
<reference evidence="1" key="2">
    <citation type="journal article" date="2022" name="New Phytol.">
        <title>Evolutionary transition to the ectomycorrhizal habit in the genomes of a hyperdiverse lineage of mushroom-forming fungi.</title>
        <authorList>
            <person name="Looney B."/>
            <person name="Miyauchi S."/>
            <person name="Morin E."/>
            <person name="Drula E."/>
            <person name="Courty P.E."/>
            <person name="Kohler A."/>
            <person name="Kuo A."/>
            <person name="LaButti K."/>
            <person name="Pangilinan J."/>
            <person name="Lipzen A."/>
            <person name="Riley R."/>
            <person name="Andreopoulos W."/>
            <person name="He G."/>
            <person name="Johnson J."/>
            <person name="Nolan M."/>
            <person name="Tritt A."/>
            <person name="Barry K.W."/>
            <person name="Grigoriev I.V."/>
            <person name="Nagy L.G."/>
            <person name="Hibbett D."/>
            <person name="Henrissat B."/>
            <person name="Matheny P.B."/>
            <person name="Labbe J."/>
            <person name="Martin F.M."/>
        </authorList>
    </citation>
    <scope>NUCLEOTIDE SEQUENCE</scope>
    <source>
        <strain evidence="1">EC-137</strain>
    </source>
</reference>